<proteinExistence type="predicted"/>
<gene>
    <name evidence="2" type="ORF">SAMN05421747_102352</name>
</gene>
<dbReference type="OrthoDB" id="9809825at2"/>
<evidence type="ECO:0000313" key="2">
    <source>
        <dbReference type="EMBL" id="SFB96609.1"/>
    </source>
</evidence>
<evidence type="ECO:0000313" key="3">
    <source>
        <dbReference type="Proteomes" id="UP000199577"/>
    </source>
</evidence>
<organism evidence="2 3">
    <name type="scientific">Parapedobacter composti</name>
    <dbReference type="NCBI Taxonomy" id="623281"/>
    <lineage>
        <taxon>Bacteria</taxon>
        <taxon>Pseudomonadati</taxon>
        <taxon>Bacteroidota</taxon>
        <taxon>Sphingobacteriia</taxon>
        <taxon>Sphingobacteriales</taxon>
        <taxon>Sphingobacteriaceae</taxon>
        <taxon>Parapedobacter</taxon>
    </lineage>
</organism>
<name>A0A1I1FAV5_9SPHI</name>
<sequence>MALGPKQMGEAIIRNLKEKTGKSIEEWIALLEKQELKGKKEIMAFLKTDYGLGHFQAQKVFEHYSGKDHYEDPHTFAKKIFDTKKSWELYDFCRSKILLMAKDIRVQPCKTYIPFYRKNKFAMLTKTKDDVLLLGLTLPENPSNPRFTAIPVTANDRINARTTIRHTSDFDEEIMSAVKNAYKIS</sequence>
<feature type="domain" description="DUF5655" evidence="1">
    <location>
        <begin position="78"/>
        <end position="184"/>
    </location>
</feature>
<dbReference type="Pfam" id="PF18899">
    <property type="entry name" value="DUF5655"/>
    <property type="match status" value="1"/>
</dbReference>
<reference evidence="3" key="1">
    <citation type="submission" date="2016-10" db="EMBL/GenBank/DDBJ databases">
        <authorList>
            <person name="Varghese N."/>
            <person name="Submissions S."/>
        </authorList>
    </citation>
    <scope>NUCLEOTIDE SEQUENCE [LARGE SCALE GENOMIC DNA]</scope>
    <source>
        <strain evidence="3">DSM 22900</strain>
    </source>
</reference>
<dbReference type="InterPro" id="IPR043714">
    <property type="entry name" value="DUF5655"/>
</dbReference>
<dbReference type="AlphaFoldDB" id="A0A1I1FAV5"/>
<keyword evidence="3" id="KW-1185">Reference proteome</keyword>
<accession>A0A1I1FAV5</accession>
<dbReference type="Proteomes" id="UP000199577">
    <property type="component" value="Unassembled WGS sequence"/>
</dbReference>
<dbReference type="RefSeq" id="WP_090971645.1">
    <property type="nucleotide sequence ID" value="NZ_FOLL01000002.1"/>
</dbReference>
<dbReference type="STRING" id="623281.SAMN05421747_102352"/>
<protein>
    <recommendedName>
        <fullName evidence="1">DUF5655 domain-containing protein</fullName>
    </recommendedName>
</protein>
<dbReference type="Pfam" id="PF14117">
    <property type="entry name" value="DUF4287"/>
    <property type="match status" value="1"/>
</dbReference>
<dbReference type="EMBL" id="FOLL01000002">
    <property type="protein sequence ID" value="SFB96609.1"/>
    <property type="molecule type" value="Genomic_DNA"/>
</dbReference>
<dbReference type="InterPro" id="IPR025629">
    <property type="entry name" value="DUF4287"/>
</dbReference>
<evidence type="ECO:0000259" key="1">
    <source>
        <dbReference type="Pfam" id="PF18899"/>
    </source>
</evidence>